<dbReference type="GO" id="GO:0005524">
    <property type="term" value="F:ATP binding"/>
    <property type="evidence" value="ECO:0007669"/>
    <property type="project" value="InterPro"/>
</dbReference>
<evidence type="ECO:0000313" key="5">
    <source>
        <dbReference type="EMBL" id="GBF36070.1"/>
    </source>
</evidence>
<comment type="caution">
    <text evidence="5">The sequence shown here is derived from an EMBL/GenBank/DDBJ whole genome shotgun (WGS) entry which is preliminary data.</text>
</comment>
<feature type="active site" evidence="2">
    <location>
        <position position="104"/>
    </location>
</feature>
<protein>
    <recommendedName>
        <fullName evidence="4">Lon proteolytic domain-containing protein</fullName>
    </recommendedName>
</protein>
<dbReference type="GO" id="GO:0004252">
    <property type="term" value="F:serine-type endopeptidase activity"/>
    <property type="evidence" value="ECO:0007669"/>
    <property type="project" value="UniProtKB-UniRule"/>
</dbReference>
<evidence type="ECO:0000256" key="3">
    <source>
        <dbReference type="SAM" id="Phobius"/>
    </source>
</evidence>
<dbReference type="GO" id="GO:0012505">
    <property type="term" value="C:endomembrane system"/>
    <property type="evidence" value="ECO:0007669"/>
    <property type="project" value="UniProtKB-SubCell"/>
</dbReference>
<evidence type="ECO:0000259" key="4">
    <source>
        <dbReference type="PROSITE" id="PS51786"/>
    </source>
</evidence>
<evidence type="ECO:0000256" key="2">
    <source>
        <dbReference type="PROSITE-ProRule" id="PRU01122"/>
    </source>
</evidence>
<name>A0A401HPB3_9EURY</name>
<evidence type="ECO:0000313" key="6">
    <source>
        <dbReference type="Proteomes" id="UP000290527"/>
    </source>
</evidence>
<comment type="subcellular location">
    <subcellularLocation>
        <location evidence="1">Endomembrane system</location>
        <topology evidence="1">Multi-pass membrane protein</topology>
    </subcellularLocation>
</comment>
<dbReference type="SUPFAM" id="SSF54211">
    <property type="entry name" value="Ribosomal protein S5 domain 2-like"/>
    <property type="match status" value="1"/>
</dbReference>
<feature type="domain" description="Lon proteolytic" evidence="4">
    <location>
        <begin position="19"/>
        <end position="211"/>
    </location>
</feature>
<dbReference type="OrthoDB" id="15525at2157"/>
<dbReference type="PROSITE" id="PS51786">
    <property type="entry name" value="LON_PROTEOLYTIC"/>
    <property type="match status" value="1"/>
</dbReference>
<keyword evidence="2" id="KW-0720">Serine protease</keyword>
<feature type="active site" evidence="2">
    <location>
        <position position="147"/>
    </location>
</feature>
<proteinExistence type="inferred from homology"/>
<dbReference type="Proteomes" id="UP000290527">
    <property type="component" value="Unassembled WGS sequence"/>
</dbReference>
<reference evidence="5 6" key="1">
    <citation type="journal article" date="2019" name="Int. J. Syst. Evol. Microbiol.">
        <title>Methanofervidicoccus abyssi gen. nov., sp. nov., a hydrogenotrophic methanogen, isolated from a hydrothermal vent chimney in the Mid-Cayman Spreading Center, the Caribbean Sea.</title>
        <authorList>
            <person name="Sakai S."/>
            <person name="Takaki Y."/>
            <person name="Miyazaki M."/>
            <person name="Ogawara M."/>
            <person name="Yanagawa K."/>
            <person name="Miyazaki J."/>
            <person name="Takai K."/>
        </authorList>
    </citation>
    <scope>NUCLEOTIDE SEQUENCE [LARGE SCALE GENOMIC DNA]</scope>
    <source>
        <strain evidence="5 6">HHB</strain>
    </source>
</reference>
<keyword evidence="6" id="KW-1185">Reference proteome</keyword>
<evidence type="ECO:0000256" key="1">
    <source>
        <dbReference type="ARBA" id="ARBA00004127"/>
    </source>
</evidence>
<dbReference type="GO" id="GO:0006508">
    <property type="term" value="P:proteolysis"/>
    <property type="evidence" value="ECO:0007669"/>
    <property type="project" value="UniProtKB-KW"/>
</dbReference>
<keyword evidence="2" id="KW-0378">Hydrolase</keyword>
<keyword evidence="3" id="KW-0812">Transmembrane</keyword>
<dbReference type="PRINTS" id="PR00830">
    <property type="entry name" value="ENDOLAPTASE"/>
</dbReference>
<keyword evidence="3" id="KW-0472">Membrane</keyword>
<dbReference type="RefSeq" id="WP_131006865.1">
    <property type="nucleotide sequence ID" value="NZ_BFAX01000002.1"/>
</dbReference>
<organism evidence="5 6">
    <name type="scientific">Methanofervidicoccus abyssi</name>
    <dbReference type="NCBI Taxonomy" id="2082189"/>
    <lineage>
        <taxon>Archaea</taxon>
        <taxon>Methanobacteriati</taxon>
        <taxon>Methanobacteriota</taxon>
        <taxon>Methanomada group</taxon>
        <taxon>Methanococci</taxon>
        <taxon>Methanococcales</taxon>
        <taxon>Methanofervidicoccus</taxon>
    </lineage>
</organism>
<dbReference type="EMBL" id="BFAX01000002">
    <property type="protein sequence ID" value="GBF36070.1"/>
    <property type="molecule type" value="Genomic_DNA"/>
</dbReference>
<dbReference type="PANTHER" id="PTHR10046">
    <property type="entry name" value="ATP DEPENDENT LON PROTEASE FAMILY MEMBER"/>
    <property type="match status" value="1"/>
</dbReference>
<dbReference type="InterPro" id="IPR027065">
    <property type="entry name" value="Lon_Prtase"/>
</dbReference>
<comment type="similarity">
    <text evidence="2">Belongs to the peptidase S16 family.</text>
</comment>
<gene>
    <name evidence="5" type="ORF">MHHB_P0295</name>
</gene>
<dbReference type="Gene3D" id="3.30.230.10">
    <property type="match status" value="1"/>
</dbReference>
<dbReference type="GO" id="GO:0004176">
    <property type="term" value="F:ATP-dependent peptidase activity"/>
    <property type="evidence" value="ECO:0007669"/>
    <property type="project" value="UniProtKB-UniRule"/>
</dbReference>
<keyword evidence="2" id="KW-0645">Protease</keyword>
<dbReference type="AlphaFoldDB" id="A0A401HPB3"/>
<dbReference type="InterPro" id="IPR008269">
    <property type="entry name" value="Lon_proteolytic"/>
</dbReference>
<accession>A0A401HPB3</accession>
<dbReference type="GO" id="GO:0030163">
    <property type="term" value="P:protein catabolic process"/>
    <property type="evidence" value="ECO:0007669"/>
    <property type="project" value="InterPro"/>
</dbReference>
<dbReference type="InterPro" id="IPR020568">
    <property type="entry name" value="Ribosomal_Su5_D2-typ_SF"/>
</dbReference>
<feature type="transmembrane region" description="Helical" evidence="3">
    <location>
        <begin position="587"/>
        <end position="612"/>
    </location>
</feature>
<dbReference type="Pfam" id="PF05362">
    <property type="entry name" value="Lon_C"/>
    <property type="match status" value="1"/>
</dbReference>
<sequence length="617" mass="70386">MKKYLFLLLTLTFLNITFADITVTVPAVFETDYGYVGTTINIDVKVSNGSGHVFIDTLPVTGMDMQSSARIAAKVAFDVCNRDQENYDVYYIVRSKVPIVGGPSAGGALCVATIAALNNWSINRDVVMTGMIYPDGGIGPVGGILEKLKAAKIAGAKYFLIPYGERYITVEDPYSKNNNITVDVVEYGKKLGVKVIEIKSIYDAIYYFTNHMLVEGNYSPNPVLGDIYKEKMKNLADEVLKLTKENYNYVNNRLNNDSSVMLNYQMEINLKKRLEESKKDLDVAQRLYSQGYYYAATSKAFGVMINLEVINTTLNYMESTDKRGYLKDYLINIQKDIDDKKEIIKNKSLTKSNFEYILASKSRIYEGEDLMDKAWKEYYNGNFLSAIEYASYGKWRGKSAIWWLKLADKDVPSDEELIDESQFIPLAQKYLDNAEIVVFYSSLVLPDTGLIDDAEDKLDKAREYYEKGEYLLSIAESIDAYVYATTSLNYNNTDMKYLKDMAEKKIYKVMDNYGYLPVSAMGYYEYANSLNDTFSKVLYYEYSAAYSQMDIDILKEIGHKYRRESNTFILQNLNSSTGRIYSEDHHVLYAVAVNIIYLFIGLFCGVLVGYFIRKDNN</sequence>
<dbReference type="InterPro" id="IPR014721">
    <property type="entry name" value="Ribsml_uS5_D2-typ_fold_subgr"/>
</dbReference>
<keyword evidence="3" id="KW-1133">Transmembrane helix</keyword>